<dbReference type="InterPro" id="IPR000640">
    <property type="entry name" value="EFG_V-like"/>
</dbReference>
<dbReference type="FunFam" id="3.30.70.240:FF:000001">
    <property type="entry name" value="Elongation factor G"/>
    <property type="match status" value="1"/>
</dbReference>
<dbReference type="CDD" id="cd03713">
    <property type="entry name" value="EFG_mtEFG_C"/>
    <property type="match status" value="1"/>
</dbReference>
<organism evidence="4 5">
    <name type="scientific">Psychracetigena formicireducens</name>
    <dbReference type="NCBI Taxonomy" id="2986056"/>
    <lineage>
        <taxon>Bacteria</taxon>
        <taxon>Bacillati</taxon>
        <taxon>Candidatus Lithacetigenota</taxon>
        <taxon>Candidatus Psychracetigena</taxon>
    </lineage>
</organism>
<comment type="caution">
    <text evidence="4">The sequence shown here is derived from an EMBL/GenBank/DDBJ whole genome shotgun (WGS) entry which is preliminary data.</text>
</comment>
<dbReference type="PRINTS" id="PR00315">
    <property type="entry name" value="ELONGATNFCT"/>
</dbReference>
<dbReference type="Gene3D" id="3.40.50.300">
    <property type="entry name" value="P-loop containing nucleotide triphosphate hydrolases"/>
    <property type="match status" value="1"/>
</dbReference>
<dbReference type="SUPFAM" id="SSF52540">
    <property type="entry name" value="P-loop containing nucleoside triphosphate hydrolases"/>
    <property type="match status" value="1"/>
</dbReference>
<dbReference type="Pfam" id="PF22042">
    <property type="entry name" value="EF-G_D2"/>
    <property type="match status" value="1"/>
</dbReference>
<keyword evidence="4" id="KW-0251">Elongation factor</keyword>
<evidence type="ECO:0000259" key="3">
    <source>
        <dbReference type="PROSITE" id="PS51722"/>
    </source>
</evidence>
<dbReference type="InterPro" id="IPR014721">
    <property type="entry name" value="Ribsml_uS5_D2-typ_fold_subgr"/>
</dbReference>
<dbReference type="Pfam" id="PF14492">
    <property type="entry name" value="EFG_III"/>
    <property type="match status" value="1"/>
</dbReference>
<reference evidence="4 5" key="1">
    <citation type="journal article" date="2021" name="bioRxiv">
        <title>Unique metabolic strategies in Hadean analogues reveal hints for primordial physiology.</title>
        <authorList>
            <person name="Nobu M.K."/>
            <person name="Nakai R."/>
            <person name="Tamazawa S."/>
            <person name="Mori H."/>
            <person name="Toyoda A."/>
            <person name="Ijiri A."/>
            <person name="Suzuki S."/>
            <person name="Kurokawa K."/>
            <person name="Kamagata Y."/>
            <person name="Tamaki H."/>
        </authorList>
    </citation>
    <scope>NUCLEOTIDE SEQUENCE [LARGE SCALE GENOMIC DNA]</scope>
    <source>
        <strain evidence="4">BS525</strain>
    </source>
</reference>
<dbReference type="Pfam" id="PF03764">
    <property type="entry name" value="EFG_IV"/>
    <property type="match status" value="1"/>
</dbReference>
<dbReference type="Pfam" id="PF00009">
    <property type="entry name" value="GTP_EFTU"/>
    <property type="match status" value="1"/>
</dbReference>
<dbReference type="InterPro" id="IPR035649">
    <property type="entry name" value="EFG_V"/>
</dbReference>
<dbReference type="Gene3D" id="3.30.70.240">
    <property type="match status" value="1"/>
</dbReference>
<dbReference type="InterPro" id="IPR005225">
    <property type="entry name" value="Small_GTP-bd"/>
</dbReference>
<dbReference type="InterPro" id="IPR005517">
    <property type="entry name" value="Transl_elong_EFG/EF2_IV"/>
</dbReference>
<dbReference type="InterPro" id="IPR027417">
    <property type="entry name" value="P-loop_NTPase"/>
</dbReference>
<dbReference type="PANTHER" id="PTHR43261">
    <property type="entry name" value="TRANSLATION ELONGATION FACTOR G-RELATED"/>
    <property type="match status" value="1"/>
</dbReference>
<dbReference type="Gene3D" id="3.30.230.10">
    <property type="match status" value="1"/>
</dbReference>
<dbReference type="InterPro" id="IPR047872">
    <property type="entry name" value="EFG_IV"/>
</dbReference>
<dbReference type="InterPro" id="IPR041095">
    <property type="entry name" value="EFG_II"/>
</dbReference>
<dbReference type="GO" id="GO:0005525">
    <property type="term" value="F:GTP binding"/>
    <property type="evidence" value="ECO:0007669"/>
    <property type="project" value="UniProtKB-KW"/>
</dbReference>
<dbReference type="NCBIfam" id="TIGR00231">
    <property type="entry name" value="small_GTP"/>
    <property type="match status" value="1"/>
</dbReference>
<accession>A0A9E2F1N1</accession>
<dbReference type="SMART" id="SM00838">
    <property type="entry name" value="EFG_C"/>
    <property type="match status" value="1"/>
</dbReference>
<dbReference type="Gene3D" id="2.40.30.10">
    <property type="entry name" value="Translation factors"/>
    <property type="match status" value="1"/>
</dbReference>
<dbReference type="PROSITE" id="PS51722">
    <property type="entry name" value="G_TR_2"/>
    <property type="match status" value="1"/>
</dbReference>
<dbReference type="AlphaFoldDB" id="A0A9E2F1N1"/>
<proteinExistence type="predicted"/>
<evidence type="ECO:0000256" key="2">
    <source>
        <dbReference type="ARBA" id="ARBA00023134"/>
    </source>
</evidence>
<dbReference type="InterPro" id="IPR009000">
    <property type="entry name" value="Transl_B-barrel_sf"/>
</dbReference>
<dbReference type="SUPFAM" id="SSF54980">
    <property type="entry name" value="EF-G C-terminal domain-like"/>
    <property type="match status" value="2"/>
</dbReference>
<dbReference type="GO" id="GO:0032790">
    <property type="term" value="P:ribosome disassembly"/>
    <property type="evidence" value="ECO:0007669"/>
    <property type="project" value="TreeGrafter"/>
</dbReference>
<dbReference type="NCBIfam" id="NF009381">
    <property type="entry name" value="PRK12740.1-5"/>
    <property type="match status" value="1"/>
</dbReference>
<dbReference type="SUPFAM" id="SSF50447">
    <property type="entry name" value="Translation proteins"/>
    <property type="match status" value="1"/>
</dbReference>
<dbReference type="Gene3D" id="3.30.70.870">
    <property type="entry name" value="Elongation Factor G (Translational Gtpase), domain 3"/>
    <property type="match status" value="1"/>
</dbReference>
<evidence type="ECO:0000256" key="1">
    <source>
        <dbReference type="ARBA" id="ARBA00022741"/>
    </source>
</evidence>
<dbReference type="InterPro" id="IPR009022">
    <property type="entry name" value="EFG_III"/>
</dbReference>
<protein>
    <submittedName>
        <fullName evidence="4">Elongation factor G</fullName>
    </submittedName>
</protein>
<dbReference type="Pfam" id="PF00679">
    <property type="entry name" value="EFG_C"/>
    <property type="match status" value="1"/>
</dbReference>
<dbReference type="InterPro" id="IPR035647">
    <property type="entry name" value="EFG_III/V"/>
</dbReference>
<dbReference type="GO" id="GO:0003924">
    <property type="term" value="F:GTPase activity"/>
    <property type="evidence" value="ECO:0007669"/>
    <property type="project" value="InterPro"/>
</dbReference>
<dbReference type="InterPro" id="IPR053905">
    <property type="entry name" value="EF-G-like_DII"/>
</dbReference>
<dbReference type="CDD" id="cd04088">
    <property type="entry name" value="EFG_mtEFG_II"/>
    <property type="match status" value="1"/>
</dbReference>
<dbReference type="Proteomes" id="UP000811545">
    <property type="component" value="Unassembled WGS sequence"/>
</dbReference>
<gene>
    <name evidence="4" type="primary">fusA</name>
    <name evidence="4" type="ORF">DDT42_00738</name>
</gene>
<dbReference type="CDD" id="cd16262">
    <property type="entry name" value="EFG_III"/>
    <property type="match status" value="1"/>
</dbReference>
<keyword evidence="1" id="KW-0547">Nucleotide-binding</keyword>
<keyword evidence="4" id="KW-0648">Protein biosynthesis</keyword>
<dbReference type="SMART" id="SM00889">
    <property type="entry name" value="EFG_IV"/>
    <property type="match status" value="1"/>
</dbReference>
<dbReference type="InterPro" id="IPR000795">
    <property type="entry name" value="T_Tr_GTP-bd_dom"/>
</dbReference>
<dbReference type="SUPFAM" id="SSF54211">
    <property type="entry name" value="Ribosomal protein S5 domain 2-like"/>
    <property type="match status" value="1"/>
</dbReference>
<feature type="domain" description="Tr-type G" evidence="3">
    <location>
        <begin position="5"/>
        <end position="221"/>
    </location>
</feature>
<sequence length="690" mass="76599">MKSENTIKNIALASHAGAGKTSISEAFLYLNGLVDRLGRVDDGNTVSDYEPDEIKRKTSINLSILPIMLEDYKLNLIDLPGFDDFIGDIKAGLHISDGVVVVVSGTSGVEVGTEKVWGHAKENNLPLIFLINKMEREGANFFKNFEELRLTFGTSVIPLVGAVGEGVTFKGIYDLLKEESFGIPKGKEETTLDIADNQKKEFQSMRELLVEKLVEFDDDLLTKYLEGQDIDSSDLIKALEIGIKGRRIFPVLACSAFNLAGLRRAFNYFKAFPDARHKVMMATNTHTGEKIQVNTDTNKPFSAFVFKTVADPYVGQLNYLKVQTGKLTPDSLVVNVSKNKEEKISQLYRLRGKNQTVVEEVLAGDIAIVTKLQETHTNDTLSDKNNLLIYDTVKYPSPMAILAVKPLSKGDEDKLGGALQKMLLSDPTLSVEREITTNQVLIKGMGEVHLEAMIDRLQSKFGAKVLLEEPKIPYKETASTKVESEYKHKKQSGGRGQFGHVFLRIQPLTRGDGFIFDEEIFGGSVPKQYVPSVEKGVRESLLEGVLAGFPVVDIKVTLYDGSYHEVDSSDISFKIAGQMALKKGLLQAKPKILEPMVKLFVVVPESFMGDVISDLNTRRARILGIGEERNLRKIESLAPLAEILRYGASLRSITQGRGSFSYDFFKYEEVPAHIQEKIIADNKANKEEEA</sequence>
<dbReference type="FunFam" id="3.30.230.10:FF:000003">
    <property type="entry name" value="Elongation factor G"/>
    <property type="match status" value="1"/>
</dbReference>
<dbReference type="EMBL" id="QLTW01000029">
    <property type="protein sequence ID" value="MBT9144882.1"/>
    <property type="molecule type" value="Genomic_DNA"/>
</dbReference>
<evidence type="ECO:0000313" key="4">
    <source>
        <dbReference type="EMBL" id="MBT9144882.1"/>
    </source>
</evidence>
<dbReference type="GO" id="GO:0003746">
    <property type="term" value="F:translation elongation factor activity"/>
    <property type="evidence" value="ECO:0007669"/>
    <property type="project" value="UniProtKB-KW"/>
</dbReference>
<dbReference type="InterPro" id="IPR020568">
    <property type="entry name" value="Ribosomal_Su5_D2-typ_SF"/>
</dbReference>
<name>A0A9E2F1N1_PSYF1</name>
<keyword evidence="2" id="KW-0342">GTP-binding</keyword>
<evidence type="ECO:0000313" key="5">
    <source>
        <dbReference type="Proteomes" id="UP000811545"/>
    </source>
</evidence>
<dbReference type="CDD" id="cd01434">
    <property type="entry name" value="EFG_mtEFG1_IV"/>
    <property type="match status" value="1"/>
</dbReference>
<dbReference type="PANTHER" id="PTHR43261:SF6">
    <property type="entry name" value="ELONGATION FACTOR G-LIKE PROTEIN"/>
    <property type="match status" value="1"/>
</dbReference>